<dbReference type="Gene3D" id="1.10.10.10">
    <property type="entry name" value="Winged helix-like DNA-binding domain superfamily/Winged helix DNA-binding domain"/>
    <property type="match status" value="1"/>
</dbReference>
<evidence type="ECO:0000259" key="9">
    <source>
        <dbReference type="Pfam" id="PF23559"/>
    </source>
</evidence>
<evidence type="ECO:0000256" key="5">
    <source>
        <dbReference type="ARBA" id="ARBA00022821"/>
    </source>
</evidence>
<dbReference type="InterPro" id="IPR027417">
    <property type="entry name" value="P-loop_NTPase"/>
</dbReference>
<reference evidence="11" key="1">
    <citation type="submission" date="2015-04" db="UniProtKB">
        <authorList>
            <consortium name="EnsemblPlants"/>
        </authorList>
    </citation>
    <scope>IDENTIFICATION</scope>
</reference>
<feature type="domain" description="Disease resistance N-terminal" evidence="8">
    <location>
        <begin position="6"/>
        <end position="89"/>
    </location>
</feature>
<dbReference type="InterPro" id="IPR038005">
    <property type="entry name" value="RX-like_CC"/>
</dbReference>
<dbReference type="AlphaFoldDB" id="A0A0E0DVR9"/>
<keyword evidence="3" id="KW-0677">Repeat</keyword>
<dbReference type="Gene3D" id="1.10.8.430">
    <property type="entry name" value="Helical domain of apoptotic protease-activating factors"/>
    <property type="match status" value="1"/>
</dbReference>
<dbReference type="InterPro" id="IPR032675">
    <property type="entry name" value="LRR_dom_sf"/>
</dbReference>
<dbReference type="Pfam" id="PF23559">
    <property type="entry name" value="WHD_DRP"/>
    <property type="match status" value="1"/>
</dbReference>
<evidence type="ECO:0000313" key="12">
    <source>
        <dbReference type="Proteomes" id="UP000008021"/>
    </source>
</evidence>
<sequence>MADSTVGFVVGRLAEFVAKEAKVLQGVERDVVLLRDELQWLHTFVQLADQRRRLNGNAYVDVWVQQTRDVSLEVEDVIDRFMVRVNLDQHLPLWSKCLKFLTACATQVTVRLRENRHDHSKAEPDLQARTGETTSTIGLFSPTLRCSELGTTTVTASRLTPDHGDLGYPPPLVCVRCCGTVVPLGAITKTFVVLRDRVHRRQCTSRSLEVHPMRARRRCWPNLEEVEGSDEEVEIFGFDTESSSLLTCLLEGGKERSITSIVGESGMGKSTLARSVYDSSDVRKSFKVHVWINISPCFEEPDILYSINKHLSSGARAKAESPQEILEALNLTLKTKKYLIVLDGITKLLNWSSVLDALPENNKGSRLVIITSLKESEGALNGLSCVHELRVNELPLGDRVSLFLRNACGSRKNPVIVSAGSRGLFGELESRTMENAYEDMLEITNGLPLAIVLLGRLLRRKEFPGQWNEVLKHLKLKKPCNPLEGLLALCFEDLPHDLRPCFLHFALRPENTIYSARRLVRLWVAEGFLQHTKGETMEDVGHTYLKELVSRGMIHLIKKESEGEIMLVTIHQQLHAMARSETYYQATFLDVYGQTYVPSSAAVLHIFLNNIRNANIHMDSRFPNLRSVLCAFPNNWERAEAVGGATAITSDDHYLGHFGKSELLRVIELTGLQVKKVPHVIGNLIHLRYLCIRSPCLVELPSSIGNLINLQTLDIAKSSVKKLSASFWKISTLRHVIAERLDLPESVGVLKNMQALMGLVCLHPWHGNISPLHNMVNLRKLKISGLTSSHSAALSDAFSKLELLIHLEIIGTDIPSTLFTNFSMRRLQSLQLTGKMIMQTADTEQRCTLPSLTKLVLKNSKVNHGFIDMVGKLPCLAELRLLSRSYDGQLLTFSPASGFGNLTDLVIRNLPELSLLTIQSESLPKVRKITVGDCNKMRLNDLEGEQVLINLTEFKVINMPDNWGLQEGSTFINDKFFRVSAPQNNGAAQMPESRNRFDIWCRRLRQHLPCQGRGKQGPGLPHQAL</sequence>
<protein>
    <recommendedName>
        <fullName evidence="13">NB-ARC domain-containing protein</fullName>
    </recommendedName>
</protein>
<dbReference type="GO" id="GO:0009626">
    <property type="term" value="P:plant-type hypersensitive response"/>
    <property type="evidence" value="ECO:0007669"/>
    <property type="project" value="UniProtKB-ARBA"/>
</dbReference>
<dbReference type="GO" id="GO:0042742">
    <property type="term" value="P:defense response to bacterium"/>
    <property type="evidence" value="ECO:0007669"/>
    <property type="project" value="UniProtKB-ARBA"/>
</dbReference>
<dbReference type="Gene3D" id="3.80.10.10">
    <property type="entry name" value="Ribonuclease Inhibitor"/>
    <property type="match status" value="1"/>
</dbReference>
<organism evidence="11">
    <name type="scientific">Oryza meridionalis</name>
    <dbReference type="NCBI Taxonomy" id="40149"/>
    <lineage>
        <taxon>Eukaryota</taxon>
        <taxon>Viridiplantae</taxon>
        <taxon>Streptophyta</taxon>
        <taxon>Embryophyta</taxon>
        <taxon>Tracheophyta</taxon>
        <taxon>Spermatophyta</taxon>
        <taxon>Magnoliopsida</taxon>
        <taxon>Liliopsida</taxon>
        <taxon>Poales</taxon>
        <taxon>Poaceae</taxon>
        <taxon>BOP clade</taxon>
        <taxon>Oryzoideae</taxon>
        <taxon>Oryzeae</taxon>
        <taxon>Oryzinae</taxon>
        <taxon>Oryza</taxon>
    </lineage>
</organism>
<reference evidence="11" key="2">
    <citation type="submission" date="2018-05" db="EMBL/GenBank/DDBJ databases">
        <title>OmerRS3 (Oryza meridionalis Reference Sequence Version 3).</title>
        <authorList>
            <person name="Zhang J."/>
            <person name="Kudrna D."/>
            <person name="Lee S."/>
            <person name="Talag J."/>
            <person name="Welchert J."/>
            <person name="Wing R.A."/>
        </authorList>
    </citation>
    <scope>NUCLEOTIDE SEQUENCE [LARGE SCALE GENOMIC DNA]</scope>
    <source>
        <strain evidence="11">cv. OR44</strain>
    </source>
</reference>
<dbReference type="STRING" id="40149.A0A0E0DVR9"/>
<comment type="similarity">
    <text evidence="1">Belongs to the disease resistance NB-LRR family.</text>
</comment>
<keyword evidence="12" id="KW-1185">Reference proteome</keyword>
<dbReference type="Gene3D" id="1.20.5.4130">
    <property type="match status" value="1"/>
</dbReference>
<accession>A0A0E0DVR9</accession>
<dbReference type="InterPro" id="IPR002182">
    <property type="entry name" value="NB-ARC"/>
</dbReference>
<dbReference type="SUPFAM" id="SSF52540">
    <property type="entry name" value="P-loop containing nucleoside triphosphate hydrolases"/>
    <property type="match status" value="1"/>
</dbReference>
<evidence type="ECO:0000256" key="6">
    <source>
        <dbReference type="ARBA" id="ARBA00023054"/>
    </source>
</evidence>
<dbReference type="Gene3D" id="3.40.50.300">
    <property type="entry name" value="P-loop containing nucleotide triphosphate hydrolases"/>
    <property type="match status" value="1"/>
</dbReference>
<dbReference type="InterPro" id="IPR058922">
    <property type="entry name" value="WHD_DRP"/>
</dbReference>
<keyword evidence="5" id="KW-0611">Plant defense</keyword>
<dbReference type="Pfam" id="PF18052">
    <property type="entry name" value="Rx_N"/>
    <property type="match status" value="1"/>
</dbReference>
<name>A0A0E0DVR9_9ORYZ</name>
<dbReference type="InterPro" id="IPR042197">
    <property type="entry name" value="Apaf_helical"/>
</dbReference>
<evidence type="ECO:0000259" key="10">
    <source>
        <dbReference type="Pfam" id="PF23598"/>
    </source>
</evidence>
<evidence type="ECO:0000256" key="2">
    <source>
        <dbReference type="ARBA" id="ARBA00022614"/>
    </source>
</evidence>
<dbReference type="Proteomes" id="UP000008021">
    <property type="component" value="Chromosome 6"/>
</dbReference>
<dbReference type="PANTHER" id="PTHR23155:SF1052">
    <property type="entry name" value="DISEASE RESISTANCE PROTEIN RPM1"/>
    <property type="match status" value="1"/>
</dbReference>
<dbReference type="InterPro" id="IPR055414">
    <property type="entry name" value="LRR_R13L4/SHOC2-like"/>
</dbReference>
<evidence type="ECO:0000256" key="4">
    <source>
        <dbReference type="ARBA" id="ARBA00022741"/>
    </source>
</evidence>
<dbReference type="InterPro" id="IPR041118">
    <property type="entry name" value="Rx_N"/>
</dbReference>
<keyword evidence="6" id="KW-0175">Coiled coil</keyword>
<dbReference type="InterPro" id="IPR036388">
    <property type="entry name" value="WH-like_DNA-bd_sf"/>
</dbReference>
<keyword evidence="4" id="KW-0547">Nucleotide-binding</keyword>
<dbReference type="InterPro" id="IPR044974">
    <property type="entry name" value="Disease_R_plants"/>
</dbReference>
<dbReference type="FunFam" id="1.10.10.10:FF:000322">
    <property type="entry name" value="Probable disease resistance protein At1g63360"/>
    <property type="match status" value="1"/>
</dbReference>
<dbReference type="Gramene" id="OMERI06G00810.1">
    <property type="protein sequence ID" value="OMERI06G00810.1"/>
    <property type="gene ID" value="OMERI06G00810"/>
</dbReference>
<dbReference type="PANTHER" id="PTHR23155">
    <property type="entry name" value="DISEASE RESISTANCE PROTEIN RP"/>
    <property type="match status" value="1"/>
</dbReference>
<dbReference type="PRINTS" id="PR00364">
    <property type="entry name" value="DISEASERSIST"/>
</dbReference>
<evidence type="ECO:0000256" key="3">
    <source>
        <dbReference type="ARBA" id="ARBA00022737"/>
    </source>
</evidence>
<evidence type="ECO:0000259" key="7">
    <source>
        <dbReference type="Pfam" id="PF00931"/>
    </source>
</evidence>
<dbReference type="GO" id="GO:0002758">
    <property type="term" value="P:innate immune response-activating signaling pathway"/>
    <property type="evidence" value="ECO:0007669"/>
    <property type="project" value="UniProtKB-ARBA"/>
</dbReference>
<keyword evidence="2" id="KW-0433">Leucine-rich repeat</keyword>
<evidence type="ECO:0000256" key="1">
    <source>
        <dbReference type="ARBA" id="ARBA00008894"/>
    </source>
</evidence>
<dbReference type="GO" id="GO:0043531">
    <property type="term" value="F:ADP binding"/>
    <property type="evidence" value="ECO:0007669"/>
    <property type="project" value="InterPro"/>
</dbReference>
<dbReference type="SUPFAM" id="SSF52058">
    <property type="entry name" value="L domain-like"/>
    <property type="match status" value="1"/>
</dbReference>
<dbReference type="Pfam" id="PF23598">
    <property type="entry name" value="LRR_14"/>
    <property type="match status" value="1"/>
</dbReference>
<dbReference type="eggNOG" id="KOG4658">
    <property type="taxonomic scope" value="Eukaryota"/>
</dbReference>
<dbReference type="HOGENOM" id="CLU_000837_25_4_1"/>
<evidence type="ECO:0000259" key="8">
    <source>
        <dbReference type="Pfam" id="PF18052"/>
    </source>
</evidence>
<feature type="domain" description="Disease resistance protein winged helix" evidence="9">
    <location>
        <begin position="509"/>
        <end position="578"/>
    </location>
</feature>
<dbReference type="CDD" id="cd14798">
    <property type="entry name" value="RX-CC_like"/>
    <property type="match status" value="1"/>
</dbReference>
<proteinExistence type="inferred from homology"/>
<evidence type="ECO:0000313" key="11">
    <source>
        <dbReference type="EnsemblPlants" id="OMERI06G00810.1"/>
    </source>
</evidence>
<dbReference type="Pfam" id="PF00931">
    <property type="entry name" value="NB-ARC"/>
    <property type="match status" value="1"/>
</dbReference>
<feature type="domain" description="Disease resistance R13L4/SHOC-2-like LRR" evidence="10">
    <location>
        <begin position="654"/>
        <end position="932"/>
    </location>
</feature>
<feature type="domain" description="NB-ARC" evidence="7">
    <location>
        <begin position="245"/>
        <end position="374"/>
    </location>
</feature>
<evidence type="ECO:0008006" key="13">
    <source>
        <dbReference type="Google" id="ProtNLM"/>
    </source>
</evidence>
<dbReference type="EnsemblPlants" id="OMERI06G00810.1">
    <property type="protein sequence ID" value="OMERI06G00810.1"/>
    <property type="gene ID" value="OMERI06G00810"/>
</dbReference>